<keyword evidence="2" id="KW-0028">Amino-acid biosynthesis</keyword>
<dbReference type="InterPro" id="IPR013785">
    <property type="entry name" value="Aldolase_TIM"/>
</dbReference>
<evidence type="ECO:0000256" key="2">
    <source>
        <dbReference type="RuleBase" id="RU003657"/>
    </source>
</evidence>
<dbReference type="PANTHER" id="PTHR43090:SF2">
    <property type="entry name" value="1-(5-PHOSPHORIBOSYL)-5-[(5-PHOSPHORIBOSYLAMINO)METHYLIDENEAMINO] IMIDAZOLE-4-CARBOXAMIDE ISOMERASE"/>
    <property type="match status" value="1"/>
</dbReference>
<name>A0A7G9Z9N3_9EURY</name>
<keyword evidence="3" id="KW-0456">Lyase</keyword>
<comment type="similarity">
    <text evidence="1 2">Belongs to the HisA/HisF family.</text>
</comment>
<dbReference type="AlphaFoldDB" id="A0A7G9Z9N3"/>
<dbReference type="InterPro" id="IPR011060">
    <property type="entry name" value="RibuloseP-bd_barrel"/>
</dbReference>
<protein>
    <submittedName>
        <fullName evidence="3">Imidazole glycerol phosphate synthase subunit HisF</fullName>
        <ecNumber evidence="3">4.3.2.10</ecNumber>
    </submittedName>
</protein>
<dbReference type="Pfam" id="PF00977">
    <property type="entry name" value="His_biosynth"/>
    <property type="match status" value="1"/>
</dbReference>
<accession>A0A7G9Z9N3</accession>
<dbReference type="GO" id="GO:0003949">
    <property type="term" value="F:1-(5-phosphoribosyl)-5-[(5-phosphoribosylamino)methylideneamino]imidazole-4-carboxamide isomerase activity"/>
    <property type="evidence" value="ECO:0007669"/>
    <property type="project" value="InterPro"/>
</dbReference>
<dbReference type="Gene3D" id="3.20.20.70">
    <property type="entry name" value="Aldolase class I"/>
    <property type="match status" value="1"/>
</dbReference>
<dbReference type="GO" id="GO:0016829">
    <property type="term" value="F:lyase activity"/>
    <property type="evidence" value="ECO:0007669"/>
    <property type="project" value="UniProtKB-KW"/>
</dbReference>
<dbReference type="GO" id="GO:0000162">
    <property type="term" value="P:L-tryptophan biosynthetic process"/>
    <property type="evidence" value="ECO:0007669"/>
    <property type="project" value="TreeGrafter"/>
</dbReference>
<gene>
    <name evidence="3" type="primary">hisF</name>
    <name evidence="3" type="ORF">PHLPJACP_00025</name>
</gene>
<keyword evidence="2" id="KW-0368">Histidine biosynthesis</keyword>
<sequence length="236" mass="26285">MDFRLIFVMDLLDGVVVHAKRGEREKYVPIHRFSSIVTSSDPARVIETIKPKEVYIADLNRLMSTGNNRPILKDLRTRNMELRIMLDYGVKGMEDLKEAVDAEMADKFVLGTETISIELLEEASKSSSDIIVSVDLFNGEVLTSDTRMKIDPLRLIKELNKFPVRDVIVLELNRVGTKSGIDFEFLARAVELSKHEILCGGGVRNCEDVHKMAAIGVKGALVATAVHDGAIPSFEV</sequence>
<dbReference type="GO" id="GO:0005737">
    <property type="term" value="C:cytoplasm"/>
    <property type="evidence" value="ECO:0007669"/>
    <property type="project" value="TreeGrafter"/>
</dbReference>
<proteinExistence type="inferred from homology"/>
<dbReference type="InterPro" id="IPR044524">
    <property type="entry name" value="Isoase_HisA-like"/>
</dbReference>
<dbReference type="EMBL" id="MT631674">
    <property type="protein sequence ID" value="QNO56967.1"/>
    <property type="molecule type" value="Genomic_DNA"/>
</dbReference>
<dbReference type="GO" id="GO:0000105">
    <property type="term" value="P:L-histidine biosynthetic process"/>
    <property type="evidence" value="ECO:0007669"/>
    <property type="project" value="UniProtKB-KW"/>
</dbReference>
<organism evidence="3">
    <name type="scientific">Candidatus Methanophaga sp. ANME-1 ERB7</name>
    <dbReference type="NCBI Taxonomy" id="2759913"/>
    <lineage>
        <taxon>Archaea</taxon>
        <taxon>Methanobacteriati</taxon>
        <taxon>Methanobacteriota</taxon>
        <taxon>Stenosarchaea group</taxon>
        <taxon>Methanomicrobia</taxon>
        <taxon>Candidatus Methanophagales</taxon>
        <taxon>Candidatus Methanophagaceae</taxon>
        <taxon>Candidatus Methanophaga</taxon>
    </lineage>
</organism>
<evidence type="ECO:0000313" key="3">
    <source>
        <dbReference type="EMBL" id="QNO56967.1"/>
    </source>
</evidence>
<dbReference type="PANTHER" id="PTHR43090">
    <property type="entry name" value="1-(5-PHOSPHORIBOSYL)-5-[(5-PHOSPHORIBOSYLAMINO)METHYLIDENEAMINO] IMIDAZOLE-4-CARBOXAMIDE ISOMERASE"/>
    <property type="match status" value="1"/>
</dbReference>
<dbReference type="InterPro" id="IPR006062">
    <property type="entry name" value="His_biosynth"/>
</dbReference>
<reference evidence="3" key="1">
    <citation type="submission" date="2020-06" db="EMBL/GenBank/DDBJ databases">
        <title>Unique genomic features of the anaerobic methanotrophic archaea.</title>
        <authorList>
            <person name="Chadwick G.L."/>
            <person name="Skennerton C.T."/>
            <person name="Laso-Perez R."/>
            <person name="Leu A.O."/>
            <person name="Speth D.R."/>
            <person name="Yu H."/>
            <person name="Morgan-Lang C."/>
            <person name="Hatzenpichler R."/>
            <person name="Goudeau D."/>
            <person name="Malmstrom R."/>
            <person name="Brazelton W.J."/>
            <person name="Woyke T."/>
            <person name="Hallam S.J."/>
            <person name="Tyson G.W."/>
            <person name="Wegener G."/>
            <person name="Boetius A."/>
            <person name="Orphan V."/>
        </authorList>
    </citation>
    <scope>NUCLEOTIDE SEQUENCE</scope>
</reference>
<dbReference type="SUPFAM" id="SSF51366">
    <property type="entry name" value="Ribulose-phoshate binding barrel"/>
    <property type="match status" value="1"/>
</dbReference>
<evidence type="ECO:0000256" key="1">
    <source>
        <dbReference type="ARBA" id="ARBA00009667"/>
    </source>
</evidence>
<dbReference type="EC" id="4.3.2.10" evidence="3"/>
<dbReference type="CDD" id="cd04723">
    <property type="entry name" value="HisA_HisF"/>
    <property type="match status" value="1"/>
</dbReference>